<gene>
    <name evidence="9" type="primary">yjmB_1</name>
    <name evidence="9" type="ORF">CLTHE_16390</name>
</gene>
<keyword evidence="5" id="KW-0769">Symport</keyword>
<name>A0A1V4SUU1_9CLOT</name>
<dbReference type="PROSITE" id="PS00872">
    <property type="entry name" value="NA_GALACTOSIDE_SYMP"/>
    <property type="match status" value="1"/>
</dbReference>
<dbReference type="Gene3D" id="1.20.1250.20">
    <property type="entry name" value="MFS general substrate transporter like domains"/>
    <property type="match status" value="2"/>
</dbReference>
<evidence type="ECO:0000256" key="2">
    <source>
        <dbReference type="ARBA" id="ARBA00022448"/>
    </source>
</evidence>
<comment type="caution">
    <text evidence="9">The sequence shown here is derived from an EMBL/GenBank/DDBJ whole genome shotgun (WGS) entry which is preliminary data.</text>
</comment>
<evidence type="ECO:0000256" key="1">
    <source>
        <dbReference type="ARBA" id="ARBA00004651"/>
    </source>
</evidence>
<keyword evidence="6 8" id="KW-1133">Transmembrane helix</keyword>
<sequence>MELLNVIEKKKDKLKEFGMGDKIGYALGDVGCGAFFQFIATYLMLFYTDVLGISAVAVGTLFIVARVWDAINDPIMGIIVDRNKHTEHGKFRPYIILFGIPMTLVGILAFTKLPGLPESMKLPYAYVTYILFGMLYTAVNIPYGSLSSVMTTDPVQRTSLSTFRNIGSVISGVIVMVLVPKLIFNSENAVTANGFLKCAIIFAIICSVCFVLTFKLTTERVVHNTANQKKAGIGSTVKTLFKNRAFIGITLASFAMITSMFIGTSLNAYLFKEYFKNSNLIGVAGLAGMLPALLVIPFVGILVKRFGKKEVSVAGTTLAMVVYGILFVMPIPNPYVYIGLTMVAGLGTGIVNAVTWALIADAIDYQEYISGERNEGTVYSAYSLFRKLAQAISGGVGGFALGMLGYQAGAAEQVEAVGIGIKNIICGANFVGLGLSLLALIFIFNLSKKRLEEVNKQLEINRAKAN</sequence>
<dbReference type="CDD" id="cd17332">
    <property type="entry name" value="MFS_MelB_like"/>
    <property type="match status" value="1"/>
</dbReference>
<dbReference type="InterPro" id="IPR001927">
    <property type="entry name" value="Na/Gal_symport"/>
</dbReference>
<evidence type="ECO:0000256" key="3">
    <source>
        <dbReference type="ARBA" id="ARBA00022475"/>
    </source>
</evidence>
<evidence type="ECO:0000256" key="4">
    <source>
        <dbReference type="ARBA" id="ARBA00022692"/>
    </source>
</evidence>
<reference evidence="9 10" key="1">
    <citation type="submission" date="2016-02" db="EMBL/GenBank/DDBJ databases">
        <title>Genome sequence of Clostridium thermobutyricum DSM 4928.</title>
        <authorList>
            <person name="Poehlein A."/>
            <person name="Daniel R."/>
        </authorList>
    </citation>
    <scope>NUCLEOTIDE SEQUENCE [LARGE SCALE GENOMIC DNA]</scope>
    <source>
        <strain evidence="9 10">DSM 4928</strain>
    </source>
</reference>
<feature type="transmembrane region" description="Helical" evidence="8">
    <location>
        <begin position="23"/>
        <end position="45"/>
    </location>
</feature>
<keyword evidence="4 8" id="KW-0812">Transmembrane</keyword>
<feature type="transmembrane region" description="Helical" evidence="8">
    <location>
        <begin position="91"/>
        <end position="111"/>
    </location>
</feature>
<dbReference type="Proteomes" id="UP000191448">
    <property type="component" value="Unassembled WGS sequence"/>
</dbReference>
<evidence type="ECO:0000256" key="5">
    <source>
        <dbReference type="ARBA" id="ARBA00022847"/>
    </source>
</evidence>
<dbReference type="AlphaFoldDB" id="A0A1V4SUU1"/>
<feature type="transmembrane region" description="Helical" evidence="8">
    <location>
        <begin position="245"/>
        <end position="268"/>
    </location>
</feature>
<dbReference type="GO" id="GO:0006814">
    <property type="term" value="P:sodium ion transport"/>
    <property type="evidence" value="ECO:0007669"/>
    <property type="project" value="InterPro"/>
</dbReference>
<organism evidence="9 10">
    <name type="scientific">Clostridium thermobutyricum DSM 4928</name>
    <dbReference type="NCBI Taxonomy" id="1121339"/>
    <lineage>
        <taxon>Bacteria</taxon>
        <taxon>Bacillati</taxon>
        <taxon>Bacillota</taxon>
        <taxon>Clostridia</taxon>
        <taxon>Eubacteriales</taxon>
        <taxon>Clostridiaceae</taxon>
        <taxon>Clostridium</taxon>
    </lineage>
</organism>
<dbReference type="RefSeq" id="WP_080022823.1">
    <property type="nucleotide sequence ID" value="NZ_LTAY01000038.1"/>
</dbReference>
<proteinExistence type="predicted"/>
<evidence type="ECO:0000313" key="10">
    <source>
        <dbReference type="Proteomes" id="UP000191448"/>
    </source>
</evidence>
<dbReference type="GO" id="GO:0008643">
    <property type="term" value="P:carbohydrate transport"/>
    <property type="evidence" value="ECO:0007669"/>
    <property type="project" value="InterPro"/>
</dbReference>
<dbReference type="InterPro" id="IPR018043">
    <property type="entry name" value="Na/Gal_symport_CS"/>
</dbReference>
<keyword evidence="7 8" id="KW-0472">Membrane</keyword>
<keyword evidence="2" id="KW-0813">Transport</keyword>
<dbReference type="Pfam" id="PF13347">
    <property type="entry name" value="MFS_2"/>
    <property type="match status" value="1"/>
</dbReference>
<evidence type="ECO:0000256" key="8">
    <source>
        <dbReference type="SAM" id="Phobius"/>
    </source>
</evidence>
<keyword evidence="3" id="KW-1003">Cell membrane</keyword>
<dbReference type="GO" id="GO:0015293">
    <property type="term" value="F:symporter activity"/>
    <property type="evidence" value="ECO:0007669"/>
    <property type="project" value="UniProtKB-KW"/>
</dbReference>
<feature type="transmembrane region" description="Helical" evidence="8">
    <location>
        <begin position="335"/>
        <end position="359"/>
    </location>
</feature>
<feature type="transmembrane region" description="Helical" evidence="8">
    <location>
        <begin position="421"/>
        <end position="446"/>
    </location>
</feature>
<accession>A0A1V4SUU1</accession>
<feature type="transmembrane region" description="Helical" evidence="8">
    <location>
        <begin position="123"/>
        <end position="143"/>
    </location>
</feature>
<dbReference type="OrthoDB" id="9764596at2"/>
<feature type="transmembrane region" description="Helical" evidence="8">
    <location>
        <begin position="280"/>
        <end position="303"/>
    </location>
</feature>
<dbReference type="NCBIfam" id="TIGR00792">
    <property type="entry name" value="gph"/>
    <property type="match status" value="1"/>
</dbReference>
<evidence type="ECO:0000313" key="9">
    <source>
        <dbReference type="EMBL" id="OPX47729.1"/>
    </source>
</evidence>
<feature type="transmembrane region" description="Helical" evidence="8">
    <location>
        <begin position="51"/>
        <end position="71"/>
    </location>
</feature>
<dbReference type="GO" id="GO:0005886">
    <property type="term" value="C:plasma membrane"/>
    <property type="evidence" value="ECO:0007669"/>
    <property type="project" value="UniProtKB-SubCell"/>
</dbReference>
<evidence type="ECO:0000256" key="7">
    <source>
        <dbReference type="ARBA" id="ARBA00023136"/>
    </source>
</evidence>
<feature type="transmembrane region" description="Helical" evidence="8">
    <location>
        <begin position="310"/>
        <end position="329"/>
    </location>
</feature>
<evidence type="ECO:0000256" key="6">
    <source>
        <dbReference type="ARBA" id="ARBA00022989"/>
    </source>
</evidence>
<dbReference type="InterPro" id="IPR036259">
    <property type="entry name" value="MFS_trans_sf"/>
</dbReference>
<feature type="transmembrane region" description="Helical" evidence="8">
    <location>
        <begin position="163"/>
        <end position="182"/>
    </location>
</feature>
<protein>
    <submittedName>
        <fullName evidence="9">Putative symporter YjmB</fullName>
    </submittedName>
</protein>
<feature type="transmembrane region" description="Helical" evidence="8">
    <location>
        <begin position="388"/>
        <end position="409"/>
    </location>
</feature>
<dbReference type="EMBL" id="LTAY01000038">
    <property type="protein sequence ID" value="OPX47729.1"/>
    <property type="molecule type" value="Genomic_DNA"/>
</dbReference>
<feature type="transmembrane region" description="Helical" evidence="8">
    <location>
        <begin position="194"/>
        <end position="214"/>
    </location>
</feature>
<dbReference type="PANTHER" id="PTHR11328:SF24">
    <property type="entry name" value="MAJOR FACILITATOR SUPERFAMILY (MFS) PROFILE DOMAIN-CONTAINING PROTEIN"/>
    <property type="match status" value="1"/>
</dbReference>
<dbReference type="PANTHER" id="PTHR11328">
    <property type="entry name" value="MAJOR FACILITATOR SUPERFAMILY DOMAIN-CONTAINING PROTEIN"/>
    <property type="match status" value="1"/>
</dbReference>
<dbReference type="SUPFAM" id="SSF103473">
    <property type="entry name" value="MFS general substrate transporter"/>
    <property type="match status" value="1"/>
</dbReference>
<comment type="subcellular location">
    <subcellularLocation>
        <location evidence="1">Cell membrane</location>
        <topology evidence="1">Multi-pass membrane protein</topology>
    </subcellularLocation>
</comment>
<dbReference type="InterPro" id="IPR039672">
    <property type="entry name" value="MFS_2"/>
</dbReference>